<reference evidence="2" key="1">
    <citation type="submission" date="2021-09" db="EMBL/GenBank/DDBJ databases">
        <title>The genome of Mauremys mutica provides insights into the evolution of semi-aquatic lifestyle.</title>
        <authorList>
            <person name="Gong S."/>
            <person name="Gao Y."/>
        </authorList>
    </citation>
    <scope>NUCLEOTIDE SEQUENCE</scope>
    <source>
        <strain evidence="2">MM-2020</strain>
        <tissue evidence="2">Muscle</tissue>
    </source>
</reference>
<dbReference type="Proteomes" id="UP000827986">
    <property type="component" value="Unassembled WGS sequence"/>
</dbReference>
<evidence type="ECO:0000313" key="3">
    <source>
        <dbReference type="Proteomes" id="UP000827986"/>
    </source>
</evidence>
<feature type="region of interest" description="Disordered" evidence="1">
    <location>
        <begin position="58"/>
        <end position="77"/>
    </location>
</feature>
<protein>
    <submittedName>
        <fullName evidence="2">Uncharacterized protein</fullName>
    </submittedName>
</protein>
<evidence type="ECO:0000313" key="2">
    <source>
        <dbReference type="EMBL" id="KAH1181582.1"/>
    </source>
</evidence>
<evidence type="ECO:0000256" key="1">
    <source>
        <dbReference type="SAM" id="MobiDB-lite"/>
    </source>
</evidence>
<accession>A0A9D3XKF6</accession>
<name>A0A9D3XKF6_9SAUR</name>
<keyword evidence="3" id="KW-1185">Reference proteome</keyword>
<feature type="non-terminal residue" evidence="2">
    <location>
        <position position="1"/>
    </location>
</feature>
<comment type="caution">
    <text evidence="2">The sequence shown here is derived from an EMBL/GenBank/DDBJ whole genome shotgun (WGS) entry which is preliminary data.</text>
</comment>
<feature type="non-terminal residue" evidence="2">
    <location>
        <position position="77"/>
    </location>
</feature>
<dbReference type="AlphaFoldDB" id="A0A9D3XKF6"/>
<proteinExistence type="predicted"/>
<dbReference type="EMBL" id="JAHDVG010000468">
    <property type="protein sequence ID" value="KAH1181582.1"/>
    <property type="molecule type" value="Genomic_DNA"/>
</dbReference>
<organism evidence="2 3">
    <name type="scientific">Mauremys mutica</name>
    <name type="common">yellowpond turtle</name>
    <dbReference type="NCBI Taxonomy" id="74926"/>
    <lineage>
        <taxon>Eukaryota</taxon>
        <taxon>Metazoa</taxon>
        <taxon>Chordata</taxon>
        <taxon>Craniata</taxon>
        <taxon>Vertebrata</taxon>
        <taxon>Euteleostomi</taxon>
        <taxon>Archelosauria</taxon>
        <taxon>Testudinata</taxon>
        <taxon>Testudines</taxon>
        <taxon>Cryptodira</taxon>
        <taxon>Durocryptodira</taxon>
        <taxon>Testudinoidea</taxon>
        <taxon>Geoemydidae</taxon>
        <taxon>Geoemydinae</taxon>
        <taxon>Mauremys</taxon>
    </lineage>
</organism>
<sequence length="77" mass="8843">RKGARGVLGSRTGGQKRESHTFVKDATERMIKVMEEQRQMLQSFLVLQTEQIRARPPLQRIPCPPKLSASEQLRSLR</sequence>
<gene>
    <name evidence="2" type="ORF">KIL84_005308</name>
</gene>